<dbReference type="InterPro" id="IPR050104">
    <property type="entry name" value="FMN-dep_NADH:Q_OxRdtase_AzoR1"/>
</dbReference>
<evidence type="ECO:0000313" key="8">
    <source>
        <dbReference type="EMBL" id="QCO19503.1"/>
    </source>
</evidence>
<keyword evidence="8" id="KW-0614">Plasmid</keyword>
<evidence type="ECO:0000256" key="3">
    <source>
        <dbReference type="ARBA" id="ARBA00023002"/>
    </source>
</evidence>
<evidence type="ECO:0000256" key="5">
    <source>
        <dbReference type="ARBA" id="ARBA00048542"/>
    </source>
</evidence>
<comment type="cofactor">
    <cofactor evidence="6">
        <name>FMN</name>
        <dbReference type="ChEBI" id="CHEBI:58210"/>
    </cofactor>
    <text evidence="6">Binds 1 FMN per subunit.</text>
</comment>
<dbReference type="InterPro" id="IPR003680">
    <property type="entry name" value="Flavodoxin_fold"/>
</dbReference>
<dbReference type="RefSeq" id="WP_137143336.1">
    <property type="nucleotide sequence ID" value="NZ_CP032349.1"/>
</dbReference>
<evidence type="ECO:0000256" key="1">
    <source>
        <dbReference type="ARBA" id="ARBA00022630"/>
    </source>
</evidence>
<dbReference type="EC" id="1.7.1.17" evidence="6"/>
<dbReference type="Proteomes" id="UP000298693">
    <property type="component" value="Plasmid p3"/>
</dbReference>
<feature type="binding site" evidence="6">
    <location>
        <begin position="16"/>
        <end position="18"/>
    </location>
    <ligand>
        <name>FMN</name>
        <dbReference type="ChEBI" id="CHEBI:58210"/>
    </ligand>
</feature>
<dbReference type="GO" id="GO:0009055">
    <property type="term" value="F:electron transfer activity"/>
    <property type="evidence" value="ECO:0007669"/>
    <property type="project" value="UniProtKB-UniRule"/>
</dbReference>
<accession>A0A4D8RGG9</accession>
<dbReference type="InterPro" id="IPR023048">
    <property type="entry name" value="NADH:quinone_OxRdtase_FMN_depd"/>
</dbReference>
<evidence type="ECO:0000259" key="7">
    <source>
        <dbReference type="Pfam" id="PF02525"/>
    </source>
</evidence>
<proteinExistence type="inferred from homology"/>
<comment type="catalytic activity">
    <reaction evidence="5">
        <text>N,N-dimethyl-1,4-phenylenediamine + anthranilate + 2 NAD(+) = 2-(4-dimethylaminophenyl)diazenylbenzoate + 2 NADH + 2 H(+)</text>
        <dbReference type="Rhea" id="RHEA:55872"/>
        <dbReference type="ChEBI" id="CHEBI:15378"/>
        <dbReference type="ChEBI" id="CHEBI:15783"/>
        <dbReference type="ChEBI" id="CHEBI:16567"/>
        <dbReference type="ChEBI" id="CHEBI:57540"/>
        <dbReference type="ChEBI" id="CHEBI:57945"/>
        <dbReference type="ChEBI" id="CHEBI:71579"/>
        <dbReference type="EC" id="1.7.1.17"/>
    </reaction>
    <physiologicalReaction direction="right-to-left" evidence="5">
        <dbReference type="Rhea" id="RHEA:55874"/>
    </physiologicalReaction>
</comment>
<keyword evidence="3 6" id="KW-0560">Oxidoreductase</keyword>
<feature type="binding site" evidence="6">
    <location>
        <begin position="139"/>
        <end position="142"/>
    </location>
    <ligand>
        <name>FMN</name>
        <dbReference type="ChEBI" id="CHEBI:58210"/>
    </ligand>
</feature>
<organism evidence="8 9">
    <name type="scientific">Azospirillum brasilense</name>
    <dbReference type="NCBI Taxonomy" id="192"/>
    <lineage>
        <taxon>Bacteria</taxon>
        <taxon>Pseudomonadati</taxon>
        <taxon>Pseudomonadota</taxon>
        <taxon>Alphaproteobacteria</taxon>
        <taxon>Rhodospirillales</taxon>
        <taxon>Azospirillaceae</taxon>
        <taxon>Azospirillum</taxon>
    </lineage>
</organism>
<dbReference type="GO" id="GO:0010181">
    <property type="term" value="F:FMN binding"/>
    <property type="evidence" value="ECO:0007669"/>
    <property type="project" value="UniProtKB-UniRule"/>
</dbReference>
<keyword evidence="4 6" id="KW-0520">NAD</keyword>
<comment type="catalytic activity">
    <reaction evidence="6">
        <text>2 a quinone + NADH + H(+) = 2 a 1,4-benzosemiquinone + NAD(+)</text>
        <dbReference type="Rhea" id="RHEA:65952"/>
        <dbReference type="ChEBI" id="CHEBI:15378"/>
        <dbReference type="ChEBI" id="CHEBI:57540"/>
        <dbReference type="ChEBI" id="CHEBI:57945"/>
        <dbReference type="ChEBI" id="CHEBI:132124"/>
        <dbReference type="ChEBI" id="CHEBI:134225"/>
    </reaction>
</comment>
<evidence type="ECO:0000313" key="9">
    <source>
        <dbReference type="Proteomes" id="UP000298693"/>
    </source>
</evidence>
<comment type="function">
    <text evidence="6">Quinone reductase that provides resistance to thiol-specific stress caused by electrophilic quinones.</text>
</comment>
<dbReference type="InterPro" id="IPR029039">
    <property type="entry name" value="Flavoprotein-like_sf"/>
</dbReference>
<evidence type="ECO:0000256" key="6">
    <source>
        <dbReference type="HAMAP-Rule" id="MF_01216"/>
    </source>
</evidence>
<keyword evidence="1 6" id="KW-0285">Flavoprotein</keyword>
<sequence>MSTVLVLTSSVLGDASVSNRLVEEVVARLRSQEPDLHVIARDLGRNPPPHLTIDAAVALRGGDPANADQAEARALSDNLVAELKAANTVIIGAPMYNFGIPSTLKSWFDHVLRAGVTFQYSASGAAGLLTEKRAIVIESRGGLYSEGPAQAMDAQEPHLRALLGFMGITDVTFIRAERLALGAEAHEQAIGAARARIVQAV</sequence>
<dbReference type="SUPFAM" id="SSF52218">
    <property type="entry name" value="Flavoproteins"/>
    <property type="match status" value="1"/>
</dbReference>
<keyword evidence="2 6" id="KW-0288">FMN</keyword>
<dbReference type="HAMAP" id="MF_01216">
    <property type="entry name" value="Azoreductase_type1"/>
    <property type="match status" value="1"/>
</dbReference>
<evidence type="ECO:0000256" key="4">
    <source>
        <dbReference type="ARBA" id="ARBA00023027"/>
    </source>
</evidence>
<dbReference type="EC" id="1.6.5.-" evidence="6"/>
<geneLocation type="plasmid" evidence="8">
    <name>p3</name>
</geneLocation>
<comment type="subunit">
    <text evidence="6">Homodimer.</text>
</comment>
<dbReference type="GO" id="GO:0016655">
    <property type="term" value="F:oxidoreductase activity, acting on NAD(P)H, quinone or similar compound as acceptor"/>
    <property type="evidence" value="ECO:0007669"/>
    <property type="project" value="InterPro"/>
</dbReference>
<dbReference type="GO" id="GO:0016652">
    <property type="term" value="F:oxidoreductase activity, acting on NAD(P)H as acceptor"/>
    <property type="evidence" value="ECO:0007669"/>
    <property type="project" value="UniProtKB-UniRule"/>
</dbReference>
<feature type="binding site" evidence="6">
    <location>
        <position position="10"/>
    </location>
    <ligand>
        <name>FMN</name>
        <dbReference type="ChEBI" id="CHEBI:58210"/>
    </ligand>
</feature>
<reference evidence="8 9" key="1">
    <citation type="submission" date="2018-09" db="EMBL/GenBank/DDBJ databases">
        <title>Whole genome based analysis of evolution and adaptive divergence in Indian and Brazilian strains of Azospirillum brasilense.</title>
        <authorList>
            <person name="Singh C."/>
            <person name="Tripathi A.K."/>
        </authorList>
    </citation>
    <scope>NUCLEOTIDE SEQUENCE [LARGE SCALE GENOMIC DNA]</scope>
    <source>
        <strain evidence="8 9">MTCC4039</strain>
        <plasmid evidence="8 9">p3</plasmid>
    </source>
</reference>
<gene>
    <name evidence="6" type="primary">azoR</name>
    <name evidence="8" type="ORF">D3869_30130</name>
</gene>
<comment type="similarity">
    <text evidence="6">Belongs to the azoreductase type 1 family.</text>
</comment>
<name>A0A4D8RGG9_AZOBR</name>
<dbReference type="Pfam" id="PF02525">
    <property type="entry name" value="Flavodoxin_2"/>
    <property type="match status" value="1"/>
</dbReference>
<dbReference type="Gene3D" id="3.40.50.360">
    <property type="match status" value="1"/>
</dbReference>
<protein>
    <recommendedName>
        <fullName evidence="6">FMN dependent NADH:quinone oxidoreductase</fullName>
        <ecNumber evidence="6">1.6.5.-</ecNumber>
    </recommendedName>
    <alternativeName>
        <fullName evidence="6">Azo-dye reductase</fullName>
    </alternativeName>
    <alternativeName>
        <fullName evidence="6">FMN-dependent NADH-azo compound oxidoreductase</fullName>
    </alternativeName>
    <alternativeName>
        <fullName evidence="6">FMN-dependent NADH-azoreductase</fullName>
        <ecNumber evidence="6">1.7.1.17</ecNumber>
    </alternativeName>
</protein>
<evidence type="ECO:0000256" key="2">
    <source>
        <dbReference type="ARBA" id="ARBA00022643"/>
    </source>
</evidence>
<feature type="domain" description="Flavodoxin-like fold" evidence="7">
    <location>
        <begin position="3"/>
        <end position="199"/>
    </location>
</feature>
<comment type="function">
    <text evidence="6">Also exhibits azoreductase activity. Catalyzes the reductive cleavage of the azo bond in aromatic azo compounds to the corresponding amines.</text>
</comment>
<dbReference type="EMBL" id="CP032349">
    <property type="protein sequence ID" value="QCO19503.1"/>
    <property type="molecule type" value="Genomic_DNA"/>
</dbReference>
<dbReference type="PANTHER" id="PTHR43741">
    <property type="entry name" value="FMN-DEPENDENT NADH-AZOREDUCTASE 1"/>
    <property type="match status" value="1"/>
</dbReference>
<dbReference type="AlphaFoldDB" id="A0A4D8RGG9"/>
<feature type="binding site" evidence="6">
    <location>
        <begin position="95"/>
        <end position="98"/>
    </location>
    <ligand>
        <name>FMN</name>
        <dbReference type="ChEBI" id="CHEBI:58210"/>
    </ligand>
</feature>
<dbReference type="PANTHER" id="PTHR43741:SF2">
    <property type="entry name" value="FMN-DEPENDENT NADH:QUINONE OXIDOREDUCTASE"/>
    <property type="match status" value="1"/>
</dbReference>